<dbReference type="PANTHER" id="PTHR42770:SF16">
    <property type="entry name" value="AMINO ACID PERMEASE"/>
    <property type="match status" value="1"/>
</dbReference>
<feature type="transmembrane region" description="Helical" evidence="5">
    <location>
        <begin position="163"/>
        <end position="183"/>
    </location>
</feature>
<keyword evidence="8" id="KW-1185">Reference proteome</keyword>
<reference evidence="7 8" key="1">
    <citation type="submission" date="2024-10" db="EMBL/GenBank/DDBJ databases">
        <title>The Natural Products Discovery Center: Release of the First 8490 Sequenced Strains for Exploring Actinobacteria Biosynthetic Diversity.</title>
        <authorList>
            <person name="Kalkreuter E."/>
            <person name="Kautsar S.A."/>
            <person name="Yang D."/>
            <person name="Bader C.D."/>
            <person name="Teijaro C.N."/>
            <person name="Fluegel L."/>
            <person name="Davis C.M."/>
            <person name="Simpson J.R."/>
            <person name="Lauterbach L."/>
            <person name="Steele A.D."/>
            <person name="Gui C."/>
            <person name="Meng S."/>
            <person name="Li G."/>
            <person name="Viehrig K."/>
            <person name="Ye F."/>
            <person name="Su P."/>
            <person name="Kiefer A.F."/>
            <person name="Nichols A."/>
            <person name="Cepeda A.J."/>
            <person name="Yan W."/>
            <person name="Fan B."/>
            <person name="Jiang Y."/>
            <person name="Adhikari A."/>
            <person name="Zheng C.-J."/>
            <person name="Schuster L."/>
            <person name="Cowan T.M."/>
            <person name="Smanski M.J."/>
            <person name="Chevrette M.G."/>
            <person name="De Carvalho L.P.S."/>
            <person name="Shen B."/>
        </authorList>
    </citation>
    <scope>NUCLEOTIDE SEQUENCE [LARGE SCALE GENOMIC DNA]</scope>
    <source>
        <strain evidence="7 8">NPDC020602</strain>
    </source>
</reference>
<keyword evidence="3 5" id="KW-1133">Transmembrane helix</keyword>
<dbReference type="RefSeq" id="WP_376628731.1">
    <property type="nucleotide sequence ID" value="NZ_JBIRUI010000016.1"/>
</dbReference>
<feature type="transmembrane region" description="Helical" evidence="5">
    <location>
        <begin position="95"/>
        <end position="120"/>
    </location>
</feature>
<evidence type="ECO:0000256" key="4">
    <source>
        <dbReference type="ARBA" id="ARBA00023136"/>
    </source>
</evidence>
<feature type="transmembrane region" description="Helical" evidence="5">
    <location>
        <begin position="370"/>
        <end position="397"/>
    </location>
</feature>
<evidence type="ECO:0000256" key="5">
    <source>
        <dbReference type="SAM" id="Phobius"/>
    </source>
</evidence>
<dbReference type="PANTHER" id="PTHR42770">
    <property type="entry name" value="AMINO ACID TRANSPORTER-RELATED"/>
    <property type="match status" value="1"/>
</dbReference>
<accession>A0ABW7UDK5</accession>
<name>A0ABW7UDK5_9ACTN</name>
<feature type="transmembrane region" description="Helical" evidence="5">
    <location>
        <begin position="440"/>
        <end position="464"/>
    </location>
</feature>
<dbReference type="Gene3D" id="1.20.1740.10">
    <property type="entry name" value="Amino acid/polyamine transporter I"/>
    <property type="match status" value="1"/>
</dbReference>
<dbReference type="EMBL" id="JBIRUI010000016">
    <property type="protein sequence ID" value="MFI1717668.1"/>
    <property type="molecule type" value="Genomic_DNA"/>
</dbReference>
<sequence>MPQVQEPPERAGQLVRTLGVRQIVFMVVAMAAPLTVVSGVIPLMIALGNGVGAPLDFVVMGAVLMLFTVGFSAMTPEVDDAGAFSSYVEKGLGRIAGLGTAALAIATYSVLLVSVAAYLGAAAHSALVTLAGVSIPWWALSAVCLLAIGFLGHRNIEVSARALGVLLVAEVLIVIVLDAAIILRGGDHGLTTQPFTWDAFRHGAVGTGVMFAIFGFIGFEATAVFRSEARDPDRTIPRATYAAVLLIAALYTVSAWAVVVGVGTDKAVETASNDPVALTPDLATAYVSVVAHDLVQVLLTTSFFACVLTVHNVVSRYTFTLGHKGVLPRRFAAVHARHRSPYLASIVTSIVVFTALAALALLGLDPVVQIYAWFGGAGTLGLILLLCLTSVAVVVHFRRTPSRVSLWKGSVAPGTAAAGLLATLFLVLSNFELLIGSRPAAYAFVAFLGVAFVGGVACALRPAAPRPSGEELRRL</sequence>
<feature type="transmembrane region" description="Helical" evidence="5">
    <location>
        <begin position="203"/>
        <end position="227"/>
    </location>
</feature>
<protein>
    <submittedName>
        <fullName evidence="7">APC family permease</fullName>
    </submittedName>
</protein>
<feature type="transmembrane region" description="Helical" evidence="5">
    <location>
        <begin position="57"/>
        <end position="74"/>
    </location>
</feature>
<feature type="transmembrane region" description="Helical" evidence="5">
    <location>
        <begin position="126"/>
        <end position="151"/>
    </location>
</feature>
<dbReference type="Proteomes" id="UP001611339">
    <property type="component" value="Unassembled WGS sequence"/>
</dbReference>
<evidence type="ECO:0000256" key="1">
    <source>
        <dbReference type="ARBA" id="ARBA00004141"/>
    </source>
</evidence>
<feature type="transmembrane region" description="Helical" evidence="5">
    <location>
        <begin position="23"/>
        <end position="45"/>
    </location>
</feature>
<feature type="transmembrane region" description="Helical" evidence="5">
    <location>
        <begin position="409"/>
        <end position="428"/>
    </location>
</feature>
<keyword evidence="4 5" id="KW-0472">Membrane</keyword>
<dbReference type="InterPro" id="IPR050367">
    <property type="entry name" value="APC_superfamily"/>
</dbReference>
<feature type="transmembrane region" description="Helical" evidence="5">
    <location>
        <begin position="239"/>
        <end position="259"/>
    </location>
</feature>
<feature type="domain" description="Amino acid permease/ SLC12A" evidence="6">
    <location>
        <begin position="25"/>
        <end position="427"/>
    </location>
</feature>
<evidence type="ECO:0000256" key="2">
    <source>
        <dbReference type="ARBA" id="ARBA00022692"/>
    </source>
</evidence>
<evidence type="ECO:0000313" key="8">
    <source>
        <dbReference type="Proteomes" id="UP001611339"/>
    </source>
</evidence>
<organism evidence="7 8">
    <name type="scientific">Streptomyces litmocidini</name>
    <dbReference type="NCBI Taxonomy" id="67318"/>
    <lineage>
        <taxon>Bacteria</taxon>
        <taxon>Bacillati</taxon>
        <taxon>Actinomycetota</taxon>
        <taxon>Actinomycetes</taxon>
        <taxon>Kitasatosporales</taxon>
        <taxon>Streptomycetaceae</taxon>
        <taxon>Streptomyces</taxon>
    </lineage>
</organism>
<keyword evidence="2 5" id="KW-0812">Transmembrane</keyword>
<comment type="caution">
    <text evidence="7">The sequence shown here is derived from an EMBL/GenBank/DDBJ whole genome shotgun (WGS) entry which is preliminary data.</text>
</comment>
<feature type="transmembrane region" description="Helical" evidence="5">
    <location>
        <begin position="297"/>
        <end position="319"/>
    </location>
</feature>
<gene>
    <name evidence="7" type="ORF">ACH407_29460</name>
</gene>
<comment type="subcellular location">
    <subcellularLocation>
        <location evidence="1">Membrane</location>
        <topology evidence="1">Multi-pass membrane protein</topology>
    </subcellularLocation>
</comment>
<evidence type="ECO:0000256" key="3">
    <source>
        <dbReference type="ARBA" id="ARBA00022989"/>
    </source>
</evidence>
<proteinExistence type="predicted"/>
<dbReference type="InterPro" id="IPR004841">
    <property type="entry name" value="AA-permease/SLC12A_dom"/>
</dbReference>
<dbReference type="Pfam" id="PF00324">
    <property type="entry name" value="AA_permease"/>
    <property type="match status" value="1"/>
</dbReference>
<feature type="transmembrane region" description="Helical" evidence="5">
    <location>
        <begin position="340"/>
        <end position="364"/>
    </location>
</feature>
<evidence type="ECO:0000259" key="6">
    <source>
        <dbReference type="Pfam" id="PF00324"/>
    </source>
</evidence>
<dbReference type="PIRSF" id="PIRSF006060">
    <property type="entry name" value="AA_transporter"/>
    <property type="match status" value="1"/>
</dbReference>
<evidence type="ECO:0000313" key="7">
    <source>
        <dbReference type="EMBL" id="MFI1717668.1"/>
    </source>
</evidence>